<dbReference type="SUPFAM" id="SSF53850">
    <property type="entry name" value="Periplasmic binding protein-like II"/>
    <property type="match status" value="1"/>
</dbReference>
<gene>
    <name evidence="3" type="ORF">FHW18_001805</name>
</gene>
<dbReference type="Proteomes" id="UP000542125">
    <property type="component" value="Unassembled WGS sequence"/>
</dbReference>
<dbReference type="PIRSF" id="PIRSF017082">
    <property type="entry name" value="YflP"/>
    <property type="match status" value="1"/>
</dbReference>
<dbReference type="Gene3D" id="3.40.190.150">
    <property type="entry name" value="Bordetella uptake gene, domain 1"/>
    <property type="match status" value="1"/>
</dbReference>
<comment type="caution">
    <text evidence="3">The sequence shown here is derived from an EMBL/GenBank/DDBJ whole genome shotgun (WGS) entry which is preliminary data.</text>
</comment>
<feature type="chain" id="PRO_5031484865" evidence="2">
    <location>
        <begin position="27"/>
        <end position="324"/>
    </location>
</feature>
<reference evidence="3 4" key="1">
    <citation type="submission" date="2020-07" db="EMBL/GenBank/DDBJ databases">
        <title>Genomic Encyclopedia of Type Strains, Phase IV (KMG-V): Genome sequencing to study the core and pangenomes of soil and plant-associated prokaryotes.</title>
        <authorList>
            <person name="Whitman W."/>
        </authorList>
    </citation>
    <scope>NUCLEOTIDE SEQUENCE [LARGE SCALE GENOMIC DNA]</scope>
    <source>
        <strain evidence="3 4">SAS40</strain>
    </source>
</reference>
<name>A0A7Y9IUJ6_9BURK</name>
<sequence length="324" mass="34538">MNKLILAVMAGALCAAALPSVSAAQAYPDKPIRVIVPYPPGDLADIIARLIGPKITEQLGQPVVVENRPGASGMVGLQNATQAPPDGYTLVLGQMGSMAVAPIINKQPFDVRDAFVPVAMAYTNYLMLVSHPDFPAKTLPDLIAYSKANPGKVSLATNGEGGFPHLAVELLKRQTGFSFTHIPYKGSNQSVTDVIGGQVPLTISGASSMNPHVKAGRLHGIAITARERSRITPDVPTFKEAVPDYEALGWFGFFAPKGTPDAIISKLNDSVNAALKMPDVAQKAATLELDTSPGSPQYFGVVWRRDYDKWGSIIRDLKLDTPKP</sequence>
<dbReference type="InterPro" id="IPR005064">
    <property type="entry name" value="BUG"/>
</dbReference>
<keyword evidence="3" id="KW-0675">Receptor</keyword>
<evidence type="ECO:0000313" key="4">
    <source>
        <dbReference type="Proteomes" id="UP000542125"/>
    </source>
</evidence>
<dbReference type="PANTHER" id="PTHR42928">
    <property type="entry name" value="TRICARBOXYLATE-BINDING PROTEIN"/>
    <property type="match status" value="1"/>
</dbReference>
<dbReference type="Pfam" id="PF03401">
    <property type="entry name" value="TctC"/>
    <property type="match status" value="1"/>
</dbReference>
<dbReference type="EMBL" id="JACBYR010000001">
    <property type="protein sequence ID" value="NYE82534.1"/>
    <property type="molecule type" value="Genomic_DNA"/>
</dbReference>
<dbReference type="CDD" id="cd13578">
    <property type="entry name" value="PBP2_Bug27"/>
    <property type="match status" value="1"/>
</dbReference>
<organism evidence="3 4">
    <name type="scientific">Pigmentiphaga litoralis</name>
    <dbReference type="NCBI Taxonomy" id="516702"/>
    <lineage>
        <taxon>Bacteria</taxon>
        <taxon>Pseudomonadati</taxon>
        <taxon>Pseudomonadota</taxon>
        <taxon>Betaproteobacteria</taxon>
        <taxon>Burkholderiales</taxon>
        <taxon>Alcaligenaceae</taxon>
        <taxon>Pigmentiphaga</taxon>
    </lineage>
</organism>
<accession>A0A7Y9IUJ6</accession>
<dbReference type="AlphaFoldDB" id="A0A7Y9IUJ6"/>
<comment type="similarity">
    <text evidence="1">Belongs to the UPF0065 (bug) family.</text>
</comment>
<dbReference type="PANTHER" id="PTHR42928:SF5">
    <property type="entry name" value="BLR1237 PROTEIN"/>
    <property type="match status" value="1"/>
</dbReference>
<feature type="signal peptide" evidence="2">
    <location>
        <begin position="1"/>
        <end position="26"/>
    </location>
</feature>
<proteinExistence type="inferred from homology"/>
<keyword evidence="2" id="KW-0732">Signal</keyword>
<dbReference type="InterPro" id="IPR042100">
    <property type="entry name" value="Bug_dom1"/>
</dbReference>
<evidence type="ECO:0000313" key="3">
    <source>
        <dbReference type="EMBL" id="NYE82534.1"/>
    </source>
</evidence>
<dbReference type="RefSeq" id="WP_179585508.1">
    <property type="nucleotide sequence ID" value="NZ_JACBYR010000001.1"/>
</dbReference>
<keyword evidence="4" id="KW-1185">Reference proteome</keyword>
<evidence type="ECO:0000256" key="1">
    <source>
        <dbReference type="ARBA" id="ARBA00006987"/>
    </source>
</evidence>
<protein>
    <submittedName>
        <fullName evidence="3">Tripartite-type tricarboxylate transporter receptor subunit TctC</fullName>
    </submittedName>
</protein>
<dbReference type="Gene3D" id="3.40.190.10">
    <property type="entry name" value="Periplasmic binding protein-like II"/>
    <property type="match status" value="1"/>
</dbReference>
<evidence type="ECO:0000256" key="2">
    <source>
        <dbReference type="SAM" id="SignalP"/>
    </source>
</evidence>